<accession>A0A2G9C9N1</accession>
<evidence type="ECO:0008006" key="4">
    <source>
        <dbReference type="Google" id="ProtNLM"/>
    </source>
</evidence>
<dbReference type="OrthoDB" id="9149087at2"/>
<proteinExistence type="predicted"/>
<sequence length="388" mass="43186">MNRLHRLSLPFALLASASCWAQSDQGSPWYLGASLGHYYTDNVFRANAAASSDRLTSLSLLAGVDTRLGRQRLHADARLNDTRYQDNSRLDNRGYSLDTGLDWETVGNLSGTLDYTRARTLADFNSNTGIAPTTERNLQTDQSAGGSVRLGLPGLSPFTLEGTFVRRQRDYSLPLWDTQEYRQNTSSLGLLYNASSAWRFGLAGRYTKGRVPVNGFEWDRKDIDLTALWRATGSSSLNARLSRSTSDTFTGLTGSLNWNWAPGGRWTLNTKLSRDTGVETYYLGINNGQSDFNRVQTAFQTQFNYRITGKLTAQAGVGFTRLSRDRDIALGGVRSKDNSKQYSLGLAWEALRNVTVGCQYTRLDRDTTDAIYSYNAYTAGCYVQGMIR</sequence>
<keyword evidence="1" id="KW-0732">Signal</keyword>
<organism evidence="2 3">
    <name type="scientific">Roseateles chitinivorans</name>
    <dbReference type="NCBI Taxonomy" id="2917965"/>
    <lineage>
        <taxon>Bacteria</taxon>
        <taxon>Pseudomonadati</taxon>
        <taxon>Pseudomonadota</taxon>
        <taxon>Betaproteobacteria</taxon>
        <taxon>Burkholderiales</taxon>
        <taxon>Sphaerotilaceae</taxon>
        <taxon>Roseateles</taxon>
    </lineage>
</organism>
<dbReference type="RefSeq" id="WP_099861693.1">
    <property type="nucleotide sequence ID" value="NZ_PEOG01000025.1"/>
</dbReference>
<feature type="chain" id="PRO_5013614290" description="Outer membrane beta-barrel protein" evidence="1">
    <location>
        <begin position="22"/>
        <end position="388"/>
    </location>
</feature>
<comment type="caution">
    <text evidence="2">The sequence shown here is derived from an EMBL/GenBank/DDBJ whole genome shotgun (WGS) entry which is preliminary data.</text>
</comment>
<name>A0A2G9C9N1_9BURK</name>
<feature type="signal peptide" evidence="1">
    <location>
        <begin position="1"/>
        <end position="21"/>
    </location>
</feature>
<dbReference type="AlphaFoldDB" id="A0A2G9C9N1"/>
<keyword evidence="3" id="KW-1185">Reference proteome</keyword>
<evidence type="ECO:0000313" key="2">
    <source>
        <dbReference type="EMBL" id="PIM53116.1"/>
    </source>
</evidence>
<dbReference type="Proteomes" id="UP000231501">
    <property type="component" value="Unassembled WGS sequence"/>
</dbReference>
<reference evidence="2 3" key="1">
    <citation type="submission" date="2017-11" db="EMBL/GenBank/DDBJ databases">
        <title>Draft genome sequence of Mitsuaria sp. HWN-4.</title>
        <authorList>
            <person name="Gundlapally S.R."/>
        </authorList>
    </citation>
    <scope>NUCLEOTIDE SEQUENCE [LARGE SCALE GENOMIC DNA]</scope>
    <source>
        <strain evidence="2 3">HWN-4</strain>
    </source>
</reference>
<gene>
    <name evidence="2" type="ORF">CS062_10980</name>
</gene>
<evidence type="ECO:0000313" key="3">
    <source>
        <dbReference type="Proteomes" id="UP000231501"/>
    </source>
</evidence>
<dbReference type="PROSITE" id="PS51257">
    <property type="entry name" value="PROKAR_LIPOPROTEIN"/>
    <property type="match status" value="1"/>
</dbReference>
<dbReference type="SUPFAM" id="SSF56935">
    <property type="entry name" value="Porins"/>
    <property type="match status" value="1"/>
</dbReference>
<evidence type="ECO:0000256" key="1">
    <source>
        <dbReference type="SAM" id="SignalP"/>
    </source>
</evidence>
<protein>
    <recommendedName>
        <fullName evidence="4">Outer membrane beta-barrel protein</fullName>
    </recommendedName>
</protein>
<dbReference type="EMBL" id="PEOG01000025">
    <property type="protein sequence ID" value="PIM53116.1"/>
    <property type="molecule type" value="Genomic_DNA"/>
</dbReference>